<evidence type="ECO:0000313" key="2">
    <source>
        <dbReference type="EMBL" id="RHZ65601.1"/>
    </source>
</evidence>
<gene>
    <name evidence="2" type="ORF">Glove_313g26</name>
</gene>
<protein>
    <submittedName>
        <fullName evidence="2">Uncharacterized protein</fullName>
    </submittedName>
</protein>
<dbReference type="EMBL" id="PQFF01000286">
    <property type="protein sequence ID" value="RHZ65601.1"/>
    <property type="molecule type" value="Genomic_DNA"/>
</dbReference>
<name>A0A397HR02_9GLOM</name>
<dbReference type="OrthoDB" id="2318560at2759"/>
<feature type="compositionally biased region" description="Polar residues" evidence="1">
    <location>
        <begin position="1"/>
        <end position="10"/>
    </location>
</feature>
<dbReference type="Proteomes" id="UP000266861">
    <property type="component" value="Unassembled WGS sequence"/>
</dbReference>
<evidence type="ECO:0000313" key="3">
    <source>
        <dbReference type="Proteomes" id="UP000266861"/>
    </source>
</evidence>
<dbReference type="AlphaFoldDB" id="A0A397HR02"/>
<sequence>MTPARTGSSQKKWKLWNKRNEKNGRNEKTGETEELDESGESEDNSKKCSKCHQYNTGIRWCHPCNVRQFQNELDKWASGDREIDEFIQQIQFNAKKLLN</sequence>
<evidence type="ECO:0000256" key="1">
    <source>
        <dbReference type="SAM" id="MobiDB-lite"/>
    </source>
</evidence>
<accession>A0A397HR02</accession>
<feature type="region of interest" description="Disordered" evidence="1">
    <location>
        <begin position="1"/>
        <end position="48"/>
    </location>
</feature>
<organism evidence="2 3">
    <name type="scientific">Diversispora epigaea</name>
    <dbReference type="NCBI Taxonomy" id="1348612"/>
    <lineage>
        <taxon>Eukaryota</taxon>
        <taxon>Fungi</taxon>
        <taxon>Fungi incertae sedis</taxon>
        <taxon>Mucoromycota</taxon>
        <taxon>Glomeromycotina</taxon>
        <taxon>Glomeromycetes</taxon>
        <taxon>Diversisporales</taxon>
        <taxon>Diversisporaceae</taxon>
        <taxon>Diversispora</taxon>
    </lineage>
</organism>
<comment type="caution">
    <text evidence="2">The sequence shown here is derived from an EMBL/GenBank/DDBJ whole genome shotgun (WGS) entry which is preliminary data.</text>
</comment>
<proteinExistence type="predicted"/>
<feature type="compositionally biased region" description="Acidic residues" evidence="1">
    <location>
        <begin position="32"/>
        <end position="42"/>
    </location>
</feature>
<feature type="compositionally biased region" description="Basic and acidic residues" evidence="1">
    <location>
        <begin position="18"/>
        <end position="31"/>
    </location>
</feature>
<reference evidence="2 3" key="1">
    <citation type="submission" date="2018-08" db="EMBL/GenBank/DDBJ databases">
        <title>Genome and evolution of the arbuscular mycorrhizal fungus Diversispora epigaea (formerly Glomus versiforme) and its bacterial endosymbionts.</title>
        <authorList>
            <person name="Sun X."/>
            <person name="Fei Z."/>
            <person name="Harrison M."/>
        </authorList>
    </citation>
    <scope>NUCLEOTIDE SEQUENCE [LARGE SCALE GENOMIC DNA]</scope>
    <source>
        <strain evidence="2 3">IT104</strain>
    </source>
</reference>
<keyword evidence="3" id="KW-1185">Reference proteome</keyword>